<gene>
    <name evidence="1" type="ORF">COV59_04655</name>
</gene>
<reference evidence="1 2" key="1">
    <citation type="submission" date="2017-09" db="EMBL/GenBank/DDBJ databases">
        <title>Depth-based differentiation of microbial function through sediment-hosted aquifers and enrichment of novel symbionts in the deep terrestrial subsurface.</title>
        <authorList>
            <person name="Probst A.J."/>
            <person name="Ladd B."/>
            <person name="Jarett J.K."/>
            <person name="Geller-Mcgrath D.E."/>
            <person name="Sieber C.M."/>
            <person name="Emerson J.B."/>
            <person name="Anantharaman K."/>
            <person name="Thomas B.C."/>
            <person name="Malmstrom R."/>
            <person name="Stieglmeier M."/>
            <person name="Klingl A."/>
            <person name="Woyke T."/>
            <person name="Ryan C.M."/>
            <person name="Banfield J.F."/>
        </authorList>
    </citation>
    <scope>NUCLEOTIDE SEQUENCE [LARGE SCALE GENOMIC DNA]</scope>
    <source>
        <strain evidence="1">CG11_big_fil_rev_8_21_14_0_20_39_34</strain>
    </source>
</reference>
<dbReference type="SUPFAM" id="SSF51182">
    <property type="entry name" value="RmlC-like cupins"/>
    <property type="match status" value="1"/>
</dbReference>
<dbReference type="InterPro" id="IPR014710">
    <property type="entry name" value="RmlC-like_jellyroll"/>
</dbReference>
<dbReference type="Proteomes" id="UP000229600">
    <property type="component" value="Unassembled WGS sequence"/>
</dbReference>
<dbReference type="AlphaFoldDB" id="A0A2H0N4A8"/>
<dbReference type="Gene3D" id="2.60.120.10">
    <property type="entry name" value="Jelly Rolls"/>
    <property type="match status" value="1"/>
</dbReference>
<dbReference type="EMBL" id="PCWN01000009">
    <property type="protein sequence ID" value="PIR03732.1"/>
    <property type="molecule type" value="Genomic_DNA"/>
</dbReference>
<protein>
    <recommendedName>
        <fullName evidence="3">Sugar 3,4-ketoisomerase QdtA cupin domain-containing protein</fullName>
    </recommendedName>
</protein>
<comment type="caution">
    <text evidence="1">The sequence shown here is derived from an EMBL/GenBank/DDBJ whole genome shotgun (WGS) entry which is preliminary data.</text>
</comment>
<organism evidence="1 2">
    <name type="scientific">Candidatus Magasanikbacteria bacterium CG11_big_fil_rev_8_21_14_0_20_39_34</name>
    <dbReference type="NCBI Taxonomy" id="1974653"/>
    <lineage>
        <taxon>Bacteria</taxon>
        <taxon>Candidatus Magasanikiibacteriota</taxon>
    </lineage>
</organism>
<proteinExistence type="predicted"/>
<dbReference type="InterPro" id="IPR011051">
    <property type="entry name" value="RmlC_Cupin_sf"/>
</dbReference>
<evidence type="ECO:0000313" key="1">
    <source>
        <dbReference type="EMBL" id="PIR03732.1"/>
    </source>
</evidence>
<evidence type="ECO:0000313" key="2">
    <source>
        <dbReference type="Proteomes" id="UP000229600"/>
    </source>
</evidence>
<evidence type="ECO:0008006" key="3">
    <source>
        <dbReference type="Google" id="ProtNLM"/>
    </source>
</evidence>
<name>A0A2H0N4A8_9BACT</name>
<accession>A0A2H0N4A8</accession>
<sequence length="123" mass="14135">MDGVRVTLLEGKKNKTEKGWNIPLLSYHADGVGIFFRRAGIISGKHYHKGNSPSRTPEKGILIDGKAKFYCKNLETGDEQETFVEAPVSWEIDPMIYHEMHMITDCTFIERIHEQDGNDFFFL</sequence>